<dbReference type="RefSeq" id="WP_013032016.1">
    <property type="nucleotide sequence ID" value="NC_013960.1"/>
</dbReference>
<accession>D5BYE0</accession>
<protein>
    <recommendedName>
        <fullName evidence="3">Helix-turn-helix domain-containing protein</fullName>
    </recommendedName>
</protein>
<dbReference type="InterPro" id="IPR010982">
    <property type="entry name" value="Lambda_DNA-bd_dom_sf"/>
</dbReference>
<dbReference type="SUPFAM" id="SSF47413">
    <property type="entry name" value="lambda repressor-like DNA-binding domains"/>
    <property type="match status" value="1"/>
</dbReference>
<proteinExistence type="predicted"/>
<dbReference type="STRING" id="472759.Nhal_0950"/>
<dbReference type="AlphaFoldDB" id="D5BYE0"/>
<dbReference type="Proteomes" id="UP000001844">
    <property type="component" value="Chromosome"/>
</dbReference>
<dbReference type="eggNOG" id="COG4197">
    <property type="taxonomic scope" value="Bacteria"/>
</dbReference>
<reference evidence="2" key="1">
    <citation type="submission" date="2010-04" db="EMBL/GenBank/DDBJ databases">
        <title>Complete genome sequence of Nitrosococcus halophilus Nc4, a salt-adapted, aerobic obligate ammonia-oxidizing sulfur purple bacterium.</title>
        <authorList>
            <consortium name="US DOE Joint Genome Institute"/>
            <person name="Campbell M.A."/>
            <person name="Malfatti S.A."/>
            <person name="Chain P.S.G."/>
            <person name="Heidelberg J.F."/>
            <person name="Ward B.B."/>
            <person name="Klotz M.G."/>
        </authorList>
    </citation>
    <scope>NUCLEOTIDE SEQUENCE [LARGE SCALE GENOMIC DNA]</scope>
    <source>
        <strain evidence="2">Nc4</strain>
    </source>
</reference>
<dbReference type="KEGG" id="nhl:Nhal_0950"/>
<dbReference type="Pfam" id="PF15943">
    <property type="entry name" value="YdaS_toxin"/>
    <property type="match status" value="1"/>
</dbReference>
<organism evidence="1 2">
    <name type="scientific">Nitrosococcus halophilus (strain Nc4)</name>
    <dbReference type="NCBI Taxonomy" id="472759"/>
    <lineage>
        <taxon>Bacteria</taxon>
        <taxon>Pseudomonadati</taxon>
        <taxon>Pseudomonadota</taxon>
        <taxon>Gammaproteobacteria</taxon>
        <taxon>Chromatiales</taxon>
        <taxon>Chromatiaceae</taxon>
        <taxon>Nitrosococcus</taxon>
    </lineage>
</organism>
<evidence type="ECO:0000313" key="2">
    <source>
        <dbReference type="Proteomes" id="UP000001844"/>
    </source>
</evidence>
<name>D5BYE0_NITHN</name>
<dbReference type="InterPro" id="IPR031856">
    <property type="entry name" value="YdaS_toxin-like"/>
</dbReference>
<dbReference type="EMBL" id="CP001798">
    <property type="protein sequence ID" value="ADE14123.1"/>
    <property type="molecule type" value="Genomic_DNA"/>
</dbReference>
<keyword evidence="2" id="KW-1185">Reference proteome</keyword>
<evidence type="ECO:0008006" key="3">
    <source>
        <dbReference type="Google" id="ProtNLM"/>
    </source>
</evidence>
<sequence>MANRPVLIPSLQRAVEIVGGQVELAKRLGVTQQRIWNWLYRDKCQRIPAEYVLPIECATNGRVTRYELRPDIFGEREEAAA</sequence>
<evidence type="ECO:0000313" key="1">
    <source>
        <dbReference type="EMBL" id="ADE14123.1"/>
    </source>
</evidence>
<dbReference type="Gene3D" id="1.10.260.40">
    <property type="entry name" value="lambda repressor-like DNA-binding domains"/>
    <property type="match status" value="1"/>
</dbReference>
<dbReference type="HOGENOM" id="CLU_173998_4_1_6"/>
<dbReference type="GO" id="GO:0003677">
    <property type="term" value="F:DNA binding"/>
    <property type="evidence" value="ECO:0007669"/>
    <property type="project" value="InterPro"/>
</dbReference>
<dbReference type="OrthoDB" id="6446140at2"/>
<gene>
    <name evidence="1" type="ordered locus">Nhal_0950</name>
</gene>